<accession>A0A0B7A4F7</accession>
<evidence type="ECO:0000313" key="2">
    <source>
        <dbReference type="EMBL" id="CEK75836.1"/>
    </source>
</evidence>
<dbReference type="EMBL" id="HACG01028974">
    <property type="protein sequence ID" value="CEK75839.1"/>
    <property type="molecule type" value="Transcribed_RNA"/>
</dbReference>
<proteinExistence type="predicted"/>
<reference evidence="3" key="1">
    <citation type="submission" date="2014-12" db="EMBL/GenBank/DDBJ databases">
        <title>Insight into the proteome of Arion vulgaris.</title>
        <authorList>
            <person name="Aradska J."/>
            <person name="Bulat T."/>
            <person name="Smidak R."/>
            <person name="Sarate P."/>
            <person name="Gangsoo J."/>
            <person name="Sialana F."/>
            <person name="Bilban M."/>
            <person name="Lubec G."/>
        </authorList>
    </citation>
    <scope>NUCLEOTIDE SEQUENCE</scope>
    <source>
        <tissue evidence="3">Skin</tissue>
    </source>
</reference>
<feature type="non-terminal residue" evidence="3">
    <location>
        <position position="79"/>
    </location>
</feature>
<protein>
    <submittedName>
        <fullName evidence="3">Uncharacterized protein</fullName>
    </submittedName>
</protein>
<evidence type="ECO:0000313" key="3">
    <source>
        <dbReference type="EMBL" id="CEK75839.1"/>
    </source>
</evidence>
<gene>
    <name evidence="3" type="primary">ORF97255</name>
    <name evidence="1" type="synonym">ORF97247</name>
    <name evidence="2" type="synonym">ORF97251</name>
</gene>
<sequence length="79" mass="9311">MLCFRTRHSKLTHHLSTKFKICNSSRCYCELPDMTTHVLQGCLLQVDIKKWIWPTPTTFKEKLYGGDEILIKQQTILEN</sequence>
<dbReference type="EMBL" id="HACG01028970">
    <property type="protein sequence ID" value="CEK75835.1"/>
    <property type="molecule type" value="Transcribed_RNA"/>
</dbReference>
<dbReference type="AlphaFoldDB" id="A0A0B7A4F7"/>
<dbReference type="EMBL" id="HACG01028971">
    <property type="protein sequence ID" value="CEK75836.1"/>
    <property type="molecule type" value="Transcribed_RNA"/>
</dbReference>
<name>A0A0B7A4F7_9EUPU</name>
<evidence type="ECO:0000313" key="1">
    <source>
        <dbReference type="EMBL" id="CEK75835.1"/>
    </source>
</evidence>
<organism evidence="3">
    <name type="scientific">Arion vulgaris</name>
    <dbReference type="NCBI Taxonomy" id="1028688"/>
    <lineage>
        <taxon>Eukaryota</taxon>
        <taxon>Metazoa</taxon>
        <taxon>Spiralia</taxon>
        <taxon>Lophotrochozoa</taxon>
        <taxon>Mollusca</taxon>
        <taxon>Gastropoda</taxon>
        <taxon>Heterobranchia</taxon>
        <taxon>Euthyneura</taxon>
        <taxon>Panpulmonata</taxon>
        <taxon>Eupulmonata</taxon>
        <taxon>Stylommatophora</taxon>
        <taxon>Helicina</taxon>
        <taxon>Arionoidea</taxon>
        <taxon>Arionidae</taxon>
        <taxon>Arion</taxon>
    </lineage>
</organism>